<evidence type="ECO:0000256" key="7">
    <source>
        <dbReference type="ARBA" id="ARBA00023136"/>
    </source>
</evidence>
<dbReference type="RefSeq" id="WP_310259958.1">
    <property type="nucleotide sequence ID" value="NZ_JAVDWA010000005.1"/>
</dbReference>
<dbReference type="CDD" id="cd13429">
    <property type="entry name" value="UreI_AmiS_like_2"/>
    <property type="match status" value="1"/>
</dbReference>
<feature type="transmembrane region" description="Helical" evidence="8">
    <location>
        <begin position="56"/>
        <end position="75"/>
    </location>
</feature>
<organism evidence="9 10">
    <name type="scientific">Fictibacillus barbaricus</name>
    <dbReference type="NCBI Taxonomy" id="182136"/>
    <lineage>
        <taxon>Bacteria</taxon>
        <taxon>Bacillati</taxon>
        <taxon>Bacillota</taxon>
        <taxon>Bacilli</taxon>
        <taxon>Bacillales</taxon>
        <taxon>Fictibacillaceae</taxon>
        <taxon>Fictibacillus</taxon>
    </lineage>
</organism>
<evidence type="ECO:0000256" key="5">
    <source>
        <dbReference type="ARBA" id="ARBA00022692"/>
    </source>
</evidence>
<keyword evidence="7 8" id="KW-0472">Membrane</keyword>
<evidence type="ECO:0000256" key="3">
    <source>
        <dbReference type="ARBA" id="ARBA00022448"/>
    </source>
</evidence>
<evidence type="ECO:0000256" key="2">
    <source>
        <dbReference type="ARBA" id="ARBA00010068"/>
    </source>
</evidence>
<dbReference type="Proteomes" id="UP001258181">
    <property type="component" value="Unassembled WGS sequence"/>
</dbReference>
<sequence>MGAIGLLFSGAALFLNSLMLLGKAEEKSVAFFNILVGALQVVTPVYLIMISDQSNWSMFNNGAVFLFGFTYLYLGATILKGFDSSGLGWYSLWVAMMALVYAAVYYIQENDVLNTFIWVMWAFLWFLFYLSSALKKPYEAYIGKVAFVQSWVTLTLPSLFMLLDLWQIEKLQQIWIYVCAASCFYFAVTAVLFFRTQQKEEVLQEEIA</sequence>
<keyword evidence="6 8" id="KW-1133">Transmembrane helix</keyword>
<comment type="subcellular location">
    <subcellularLocation>
        <location evidence="1">Cell membrane</location>
        <topology evidence="1">Multi-pass membrane protein</topology>
    </subcellularLocation>
</comment>
<keyword evidence="5 8" id="KW-0812">Transmembrane</keyword>
<feature type="transmembrane region" description="Helical" evidence="8">
    <location>
        <begin position="29"/>
        <end position="50"/>
    </location>
</feature>
<evidence type="ECO:0000256" key="8">
    <source>
        <dbReference type="SAM" id="Phobius"/>
    </source>
</evidence>
<accession>A0ABU1U3A1</accession>
<reference evidence="9 10" key="1">
    <citation type="submission" date="2023-07" db="EMBL/GenBank/DDBJ databases">
        <title>Sorghum-associated microbial communities from plants grown in Nebraska, USA.</title>
        <authorList>
            <person name="Schachtman D."/>
        </authorList>
    </citation>
    <scope>NUCLEOTIDE SEQUENCE [LARGE SCALE GENOMIC DNA]</scope>
    <source>
        <strain evidence="9 10">BE211</strain>
    </source>
</reference>
<evidence type="ECO:0000256" key="6">
    <source>
        <dbReference type="ARBA" id="ARBA00022989"/>
    </source>
</evidence>
<feature type="transmembrane region" description="Helical" evidence="8">
    <location>
        <begin position="146"/>
        <end position="168"/>
    </location>
</feature>
<evidence type="ECO:0008006" key="11">
    <source>
        <dbReference type="Google" id="ProtNLM"/>
    </source>
</evidence>
<evidence type="ECO:0000256" key="4">
    <source>
        <dbReference type="ARBA" id="ARBA00022475"/>
    </source>
</evidence>
<evidence type="ECO:0000256" key="1">
    <source>
        <dbReference type="ARBA" id="ARBA00004651"/>
    </source>
</evidence>
<feature type="transmembrane region" description="Helical" evidence="8">
    <location>
        <begin position="87"/>
        <end position="107"/>
    </location>
</feature>
<dbReference type="Gene3D" id="1.25.40.600">
    <property type="match status" value="1"/>
</dbReference>
<dbReference type="InterPro" id="IPR038523">
    <property type="entry name" value="AmiSUreI_transpt_sf"/>
</dbReference>
<evidence type="ECO:0000313" key="9">
    <source>
        <dbReference type="EMBL" id="MDR7073895.1"/>
    </source>
</evidence>
<feature type="transmembrane region" description="Helical" evidence="8">
    <location>
        <begin position="174"/>
        <end position="194"/>
    </location>
</feature>
<feature type="transmembrane region" description="Helical" evidence="8">
    <location>
        <begin position="113"/>
        <end position="134"/>
    </location>
</feature>
<dbReference type="InterPro" id="IPR003211">
    <property type="entry name" value="AmiSUreI_transpt"/>
</dbReference>
<name>A0ABU1U3A1_9BACL</name>
<gene>
    <name evidence="9" type="ORF">J2X07_002885</name>
</gene>
<protein>
    <recommendedName>
        <fullName evidence="11">Acetamide transporter</fullName>
    </recommendedName>
</protein>
<comment type="similarity">
    <text evidence="2">Belongs to the AmiS/UreI family.</text>
</comment>
<proteinExistence type="inferred from homology"/>
<dbReference type="EMBL" id="JAVDWA010000005">
    <property type="protein sequence ID" value="MDR7073895.1"/>
    <property type="molecule type" value="Genomic_DNA"/>
</dbReference>
<feature type="transmembrane region" description="Helical" evidence="8">
    <location>
        <begin position="6"/>
        <end position="22"/>
    </location>
</feature>
<keyword evidence="4" id="KW-1003">Cell membrane</keyword>
<dbReference type="Pfam" id="PF02293">
    <property type="entry name" value="AmiS_UreI"/>
    <property type="match status" value="1"/>
</dbReference>
<keyword evidence="3" id="KW-0813">Transport</keyword>
<keyword evidence="10" id="KW-1185">Reference proteome</keyword>
<comment type="caution">
    <text evidence="9">The sequence shown here is derived from an EMBL/GenBank/DDBJ whole genome shotgun (WGS) entry which is preliminary data.</text>
</comment>
<evidence type="ECO:0000313" key="10">
    <source>
        <dbReference type="Proteomes" id="UP001258181"/>
    </source>
</evidence>